<sequence length="181" mass="19589">MHMQLDTQFGVVTIVNEPTYTFGSQDNIRAYPLELLLGNYGPSSVHGVELNGCRVAVVGADAGCTAVHAHSAVAIDDKLYLAVGNHVACLSLSSSHPLVWSTSVDIATCFGIYWESDRAALISHGELAIARLSLQGNVMWSAYGADIFTESVRLLPDCIEAIDFNHDVYRFDYATGASHIR</sequence>
<comment type="caution">
    <text evidence="1">The sequence shown here is derived from an EMBL/GenBank/DDBJ whole genome shotgun (WGS) entry which is preliminary data.</text>
</comment>
<dbReference type="AlphaFoldDB" id="A0A1R1J9L1"/>
<accession>A0A1R1J9L1</accession>
<protein>
    <submittedName>
        <fullName evidence="1">Uncharacterized protein</fullName>
    </submittedName>
</protein>
<evidence type="ECO:0000313" key="2">
    <source>
        <dbReference type="Proteomes" id="UP000187194"/>
    </source>
</evidence>
<name>A0A1R1J9L1_9BURK</name>
<evidence type="ECO:0000313" key="1">
    <source>
        <dbReference type="EMBL" id="OMG71995.1"/>
    </source>
</evidence>
<reference evidence="1 2" key="1">
    <citation type="submission" date="2017-01" db="EMBL/GenBank/DDBJ databases">
        <title>Phylogeographic, genomic and meropenem susceptibility analysis of Burkholderia ubonensis.</title>
        <authorList>
            <person name="Price E.P."/>
            <person name="Sarovich D.S."/>
            <person name="Webb J.R."/>
            <person name="Hall C.M."/>
            <person name="Sahl J.W."/>
            <person name="Kaestli M."/>
            <person name="Mayo M."/>
            <person name="Harrington G."/>
            <person name="Baker A.L."/>
            <person name="Sidak-Loftis L.C."/>
            <person name="Lummis M."/>
            <person name="Schupp J.M."/>
            <person name="Gillece J.D."/>
            <person name="Tuanyok A."/>
            <person name="Warner J."/>
            <person name="Busch J.D."/>
            <person name="Keim P."/>
            <person name="Currie B.J."/>
            <person name="Wagner D.M."/>
        </authorList>
    </citation>
    <scope>NUCLEOTIDE SEQUENCE [LARGE SCALE GENOMIC DNA]</scope>
    <source>
        <strain evidence="1 2">A21</strain>
    </source>
</reference>
<dbReference type="EMBL" id="MTJZ01000023">
    <property type="protein sequence ID" value="OMG71995.1"/>
    <property type="molecule type" value="Genomic_DNA"/>
</dbReference>
<proteinExistence type="predicted"/>
<gene>
    <name evidence="1" type="ORF">BW685_20015</name>
</gene>
<organism evidence="1 2">
    <name type="scientific">Burkholderia ubonensis</name>
    <dbReference type="NCBI Taxonomy" id="101571"/>
    <lineage>
        <taxon>Bacteria</taxon>
        <taxon>Pseudomonadati</taxon>
        <taxon>Pseudomonadota</taxon>
        <taxon>Betaproteobacteria</taxon>
        <taxon>Burkholderiales</taxon>
        <taxon>Burkholderiaceae</taxon>
        <taxon>Burkholderia</taxon>
        <taxon>Burkholderia cepacia complex</taxon>
    </lineage>
</organism>
<dbReference type="Proteomes" id="UP000187194">
    <property type="component" value="Unassembled WGS sequence"/>
</dbReference>